<name>A0A2P2LWW8_RHIMU</name>
<protein>
    <submittedName>
        <fullName evidence="1">L-idonate 5-dehydrogenase</fullName>
    </submittedName>
</protein>
<accession>A0A2P2LWW8</accession>
<organism evidence="1">
    <name type="scientific">Rhizophora mucronata</name>
    <name type="common">Asiatic mangrove</name>
    <dbReference type="NCBI Taxonomy" id="61149"/>
    <lineage>
        <taxon>Eukaryota</taxon>
        <taxon>Viridiplantae</taxon>
        <taxon>Streptophyta</taxon>
        <taxon>Embryophyta</taxon>
        <taxon>Tracheophyta</taxon>
        <taxon>Spermatophyta</taxon>
        <taxon>Magnoliopsida</taxon>
        <taxon>eudicotyledons</taxon>
        <taxon>Gunneridae</taxon>
        <taxon>Pentapetalae</taxon>
        <taxon>rosids</taxon>
        <taxon>fabids</taxon>
        <taxon>Malpighiales</taxon>
        <taxon>Rhizophoraceae</taxon>
        <taxon>Rhizophora</taxon>
    </lineage>
</organism>
<reference evidence="1" key="1">
    <citation type="submission" date="2018-02" db="EMBL/GenBank/DDBJ databases">
        <title>Rhizophora mucronata_Transcriptome.</title>
        <authorList>
            <person name="Meera S.P."/>
            <person name="Sreeshan A."/>
            <person name="Augustine A."/>
        </authorList>
    </citation>
    <scope>NUCLEOTIDE SEQUENCE</scope>
    <source>
        <tissue evidence="1">Leaf</tissue>
    </source>
</reference>
<dbReference type="EMBL" id="GGEC01041979">
    <property type="protein sequence ID" value="MBX22463.1"/>
    <property type="molecule type" value="Transcribed_RNA"/>
</dbReference>
<dbReference type="EMBL" id="GGEC01041980">
    <property type="protein sequence ID" value="MBX22464.1"/>
    <property type="molecule type" value="Transcribed_RNA"/>
</dbReference>
<evidence type="ECO:0000313" key="1">
    <source>
        <dbReference type="EMBL" id="MBX22464.1"/>
    </source>
</evidence>
<dbReference type="AlphaFoldDB" id="A0A2P2LWW8"/>
<sequence length="70" mass="7993">MRWDCGRGWQQGYGSCARRPRGIGTWDKLLAMQSLQRRQIQSMPRDEVLCNPTSPRFSCQSGGTSSRLVF</sequence>
<proteinExistence type="predicted"/>